<accession>A0A3N4JT53</accession>
<keyword evidence="2" id="KW-1185">Reference proteome</keyword>
<evidence type="ECO:0000313" key="1">
    <source>
        <dbReference type="EMBL" id="RPB01526.1"/>
    </source>
</evidence>
<dbReference type="AlphaFoldDB" id="A0A3N4JT53"/>
<feature type="non-terminal residue" evidence="1">
    <location>
        <position position="1"/>
    </location>
</feature>
<gene>
    <name evidence="1" type="ORF">L873DRAFT_1611765</name>
</gene>
<sequence>KPKYHMLCHASYWMQQYGPQVNYHVEEEEAMNSCLRLQLEHSNRQGPSRDLAHRFAVSEGLKFILRGGRWVNPKSKELCQA</sequence>
<name>A0A3N4JT53_9PEZI</name>
<protein>
    <submittedName>
        <fullName evidence="1">Uncharacterized protein</fullName>
    </submittedName>
</protein>
<dbReference type="EMBL" id="ML120372">
    <property type="protein sequence ID" value="RPB01526.1"/>
    <property type="molecule type" value="Genomic_DNA"/>
</dbReference>
<organism evidence="1 2">
    <name type="scientific">Choiromyces venosus 120613-1</name>
    <dbReference type="NCBI Taxonomy" id="1336337"/>
    <lineage>
        <taxon>Eukaryota</taxon>
        <taxon>Fungi</taxon>
        <taxon>Dikarya</taxon>
        <taxon>Ascomycota</taxon>
        <taxon>Pezizomycotina</taxon>
        <taxon>Pezizomycetes</taxon>
        <taxon>Pezizales</taxon>
        <taxon>Tuberaceae</taxon>
        <taxon>Choiromyces</taxon>
    </lineage>
</organism>
<dbReference type="Proteomes" id="UP000276215">
    <property type="component" value="Unassembled WGS sequence"/>
</dbReference>
<reference evidence="1 2" key="1">
    <citation type="journal article" date="2018" name="Nat. Ecol. Evol.">
        <title>Pezizomycetes genomes reveal the molecular basis of ectomycorrhizal truffle lifestyle.</title>
        <authorList>
            <person name="Murat C."/>
            <person name="Payen T."/>
            <person name="Noel B."/>
            <person name="Kuo A."/>
            <person name="Morin E."/>
            <person name="Chen J."/>
            <person name="Kohler A."/>
            <person name="Krizsan K."/>
            <person name="Balestrini R."/>
            <person name="Da Silva C."/>
            <person name="Montanini B."/>
            <person name="Hainaut M."/>
            <person name="Levati E."/>
            <person name="Barry K.W."/>
            <person name="Belfiori B."/>
            <person name="Cichocki N."/>
            <person name="Clum A."/>
            <person name="Dockter R.B."/>
            <person name="Fauchery L."/>
            <person name="Guy J."/>
            <person name="Iotti M."/>
            <person name="Le Tacon F."/>
            <person name="Lindquist E.A."/>
            <person name="Lipzen A."/>
            <person name="Malagnac F."/>
            <person name="Mello A."/>
            <person name="Molinier V."/>
            <person name="Miyauchi S."/>
            <person name="Poulain J."/>
            <person name="Riccioni C."/>
            <person name="Rubini A."/>
            <person name="Sitrit Y."/>
            <person name="Splivallo R."/>
            <person name="Traeger S."/>
            <person name="Wang M."/>
            <person name="Zifcakova L."/>
            <person name="Wipf D."/>
            <person name="Zambonelli A."/>
            <person name="Paolocci F."/>
            <person name="Nowrousian M."/>
            <person name="Ottonello S."/>
            <person name="Baldrian P."/>
            <person name="Spatafora J.W."/>
            <person name="Henrissat B."/>
            <person name="Nagy L.G."/>
            <person name="Aury J.M."/>
            <person name="Wincker P."/>
            <person name="Grigoriev I.V."/>
            <person name="Bonfante P."/>
            <person name="Martin F.M."/>
        </authorList>
    </citation>
    <scope>NUCLEOTIDE SEQUENCE [LARGE SCALE GENOMIC DNA]</scope>
    <source>
        <strain evidence="1 2">120613-1</strain>
    </source>
</reference>
<feature type="non-terminal residue" evidence="1">
    <location>
        <position position="81"/>
    </location>
</feature>
<dbReference type="OrthoDB" id="2506088at2759"/>
<evidence type="ECO:0000313" key="2">
    <source>
        <dbReference type="Proteomes" id="UP000276215"/>
    </source>
</evidence>
<proteinExistence type="predicted"/>